<accession>A0A0S2DDZ9</accession>
<dbReference type="KEGG" id="lez:GLE_1329"/>
<name>A0A0S2DDZ9_LYSEN</name>
<sequence length="71" mass="7762">MSKKKLVLTLGLGLTLFATAASAVFVGRGEYAAYYRNGELVGGESRDCDNNLSQWGEVTDDYDMGYWLCGI</sequence>
<dbReference type="OrthoDB" id="9926481at2"/>
<dbReference type="RefSeq" id="WP_057946693.1">
    <property type="nucleotide sequence ID" value="NZ_CP110813.1"/>
</dbReference>
<dbReference type="PATRIC" id="fig|69.6.peg.1312"/>
<organism evidence="1 2">
    <name type="scientific">Lysobacter enzymogenes</name>
    <dbReference type="NCBI Taxonomy" id="69"/>
    <lineage>
        <taxon>Bacteria</taxon>
        <taxon>Pseudomonadati</taxon>
        <taxon>Pseudomonadota</taxon>
        <taxon>Gammaproteobacteria</taxon>
        <taxon>Lysobacterales</taxon>
        <taxon>Lysobacteraceae</taxon>
        <taxon>Lysobacter</taxon>
    </lineage>
</organism>
<protein>
    <submittedName>
        <fullName evidence="1">Uncharacterized protein</fullName>
    </submittedName>
</protein>
<dbReference type="EMBL" id="CP013140">
    <property type="protein sequence ID" value="ALN56686.1"/>
    <property type="molecule type" value="Genomic_DNA"/>
</dbReference>
<reference evidence="1 2" key="1">
    <citation type="submission" date="2015-11" db="EMBL/GenBank/DDBJ databases">
        <title>Genome sequences of Lysobacter enzymogenes strain C3 and Lysobacter antibioticus ATCC 29479.</title>
        <authorList>
            <person name="Kobayashi D.Y."/>
        </authorList>
    </citation>
    <scope>NUCLEOTIDE SEQUENCE [LARGE SCALE GENOMIC DNA]</scope>
    <source>
        <strain evidence="1 2">C3</strain>
    </source>
</reference>
<evidence type="ECO:0000313" key="2">
    <source>
        <dbReference type="Proteomes" id="UP000061569"/>
    </source>
</evidence>
<proteinExistence type="predicted"/>
<dbReference type="Proteomes" id="UP000061569">
    <property type="component" value="Chromosome"/>
</dbReference>
<gene>
    <name evidence="1" type="ORF">GLE_1329</name>
</gene>
<evidence type="ECO:0000313" key="1">
    <source>
        <dbReference type="EMBL" id="ALN56686.1"/>
    </source>
</evidence>
<dbReference type="AlphaFoldDB" id="A0A0S2DDZ9"/>